<keyword evidence="16" id="KW-0732">Signal</keyword>
<evidence type="ECO:0000259" key="18">
    <source>
        <dbReference type="Pfam" id="PF05199"/>
    </source>
</evidence>
<evidence type="ECO:0000313" key="19">
    <source>
        <dbReference type="EMBL" id="QXQ13090.1"/>
    </source>
</evidence>
<feature type="signal peptide" evidence="16">
    <location>
        <begin position="1"/>
        <end position="37"/>
    </location>
</feature>
<dbReference type="Pfam" id="PF00732">
    <property type="entry name" value="GMC_oxred_N"/>
    <property type="match status" value="1"/>
</dbReference>
<dbReference type="EC" id="1.1.3.6" evidence="13"/>
<dbReference type="InterPro" id="IPR036188">
    <property type="entry name" value="FAD/NAD-bd_sf"/>
</dbReference>
<evidence type="ECO:0000256" key="15">
    <source>
        <dbReference type="ARBA" id="ARBA00049778"/>
    </source>
</evidence>
<dbReference type="RefSeq" id="WP_174522059.1">
    <property type="nucleotide sequence ID" value="NZ_CBCRUZ010000011.1"/>
</dbReference>
<feature type="domain" description="Glucose-methanol-choline oxidoreductase C-terminal" evidence="18">
    <location>
        <begin position="470"/>
        <end position="524"/>
    </location>
</feature>
<evidence type="ECO:0000256" key="6">
    <source>
        <dbReference type="ARBA" id="ARBA00023002"/>
    </source>
</evidence>
<evidence type="ECO:0000256" key="7">
    <source>
        <dbReference type="ARBA" id="ARBA00023098"/>
    </source>
</evidence>
<keyword evidence="9" id="KW-0753">Steroid metabolism</keyword>
<evidence type="ECO:0000256" key="16">
    <source>
        <dbReference type="SAM" id="SignalP"/>
    </source>
</evidence>
<name>A0ABX8S5F9_9ACTN</name>
<evidence type="ECO:0000256" key="11">
    <source>
        <dbReference type="ARBA" id="ARBA00038856"/>
    </source>
</evidence>
<reference evidence="19" key="1">
    <citation type="submission" date="2021-07" db="EMBL/GenBank/DDBJ databases">
        <title>Candidatus Kaistella beijingensis sp. nov. isolated from a municipal wastewater treatment plant is involved in sludge foaming.</title>
        <authorList>
            <person name="Song Y."/>
            <person name="Liu S.-J."/>
        </authorList>
    </citation>
    <scope>NUCLEOTIDE SEQUENCE</scope>
    <source>
        <strain evidence="19">DSM 43998</strain>
    </source>
</reference>
<dbReference type="InterPro" id="IPR052542">
    <property type="entry name" value="Cholesterol_Oxidase"/>
</dbReference>
<proteinExistence type="inferred from homology"/>
<dbReference type="InterPro" id="IPR000172">
    <property type="entry name" value="GMC_OxRdtase_N"/>
</dbReference>
<dbReference type="PANTHER" id="PTHR47470:SF1">
    <property type="entry name" value="FAD-DEPENDENT OXIDOREDUCTASE 2 FAD BINDING DOMAIN-CONTAINING PROTEIN"/>
    <property type="match status" value="1"/>
</dbReference>
<keyword evidence="7" id="KW-0443">Lipid metabolism</keyword>
<dbReference type="Gene3D" id="3.30.410.10">
    <property type="entry name" value="Cholesterol Oxidase, domain 2"/>
    <property type="match status" value="1"/>
</dbReference>
<evidence type="ECO:0000256" key="13">
    <source>
        <dbReference type="ARBA" id="ARBA00049723"/>
    </source>
</evidence>
<keyword evidence="8" id="KW-1207">Sterol metabolism</keyword>
<keyword evidence="4" id="KW-0285">Flavoprotein</keyword>
<evidence type="ECO:0000259" key="17">
    <source>
        <dbReference type="Pfam" id="PF00732"/>
    </source>
</evidence>
<evidence type="ECO:0000256" key="9">
    <source>
        <dbReference type="ARBA" id="ARBA00023221"/>
    </source>
</evidence>
<comment type="cofactor">
    <cofactor evidence="1">
        <name>FAD</name>
        <dbReference type="ChEBI" id="CHEBI:57692"/>
    </cofactor>
</comment>
<comment type="similarity">
    <text evidence="2">Belongs to the GMC oxidoreductase family.</text>
</comment>
<feature type="chain" id="PRO_5045816477" description="Cholesterol oxidase" evidence="16">
    <location>
        <begin position="38"/>
        <end position="540"/>
    </location>
</feature>
<dbReference type="PANTHER" id="PTHR47470">
    <property type="entry name" value="CHOLESTEROL OXIDASE"/>
    <property type="match status" value="1"/>
</dbReference>
<evidence type="ECO:0000256" key="1">
    <source>
        <dbReference type="ARBA" id="ARBA00001974"/>
    </source>
</evidence>
<dbReference type="Gene3D" id="3.50.50.60">
    <property type="entry name" value="FAD/NAD(P)-binding domain"/>
    <property type="match status" value="1"/>
</dbReference>
<evidence type="ECO:0000256" key="12">
    <source>
        <dbReference type="ARBA" id="ARBA00049645"/>
    </source>
</evidence>
<dbReference type="SUPFAM" id="SSF54373">
    <property type="entry name" value="FAD-linked reductases, C-terminal domain"/>
    <property type="match status" value="1"/>
</dbReference>
<keyword evidence="3" id="KW-0153">Cholesterol metabolism</keyword>
<keyword evidence="5" id="KW-0274">FAD</keyword>
<evidence type="ECO:0000256" key="8">
    <source>
        <dbReference type="ARBA" id="ARBA00023166"/>
    </source>
</evidence>
<evidence type="ECO:0000256" key="5">
    <source>
        <dbReference type="ARBA" id="ARBA00022827"/>
    </source>
</evidence>
<comment type="pathway">
    <text evidence="12">Steroid metabolism; cholesterol degradation.</text>
</comment>
<evidence type="ECO:0000256" key="14">
    <source>
        <dbReference type="ARBA" id="ARBA00049744"/>
    </source>
</evidence>
<sequence length="540" mass="57082">MSTAMNRRRFLTAGAVAGAALVGVAATGAATAGPASAAPFVGARTDRVPLQREQQRVVIIGSGFGGGVAALRLAQAGVASVVLERGRRWPTGPNASTFPSMNAPDKRALWFRSDPQLFGRPVTVEPYVGLFEAAMGDNMTVMCAAGVGGGSLVYQGMSLEPAEHVFDTWFPSSIDWSTMHREYYPRVSRMLGLATAPDELIASPQYKASRVFADHCRRAGFTPEKIPMPIDWNYALAELRGEMKPSYTNGDCAIGVNNGGKHSVDVTYFAQAEATGLVDLRTLHEVASIARTPSGSWEVHVRRIDENGTVLGDLIIETRALILGAGSVNTTRLLVKAAATGAIPDLPGGLGTEWGTNADRIYVWTDPTEDYGVTQGGPVVYGTLNWSDPRMAHTIIQASMPSFSLNLHSTMMVGYGVSAARGSWHYDSGADRVGLQWPRAGDSVIQNGAIGPNTQRIAGPTGFLSDTNLALNSTWHPLGGANMGVVCDTEGRVFGQRGLYVVDGALMPGTTAACNPSMTIAAIAERALDVLIGSDVGTII</sequence>
<dbReference type="SUPFAM" id="SSF51905">
    <property type="entry name" value="FAD/NAD(P)-binding domain"/>
    <property type="match status" value="1"/>
</dbReference>
<dbReference type="InterPro" id="IPR007867">
    <property type="entry name" value="GMC_OxRtase_C"/>
</dbReference>
<protein>
    <recommendedName>
        <fullName evidence="14">Cholesterol oxidase</fullName>
        <ecNumber evidence="13">1.1.3.6</ecNumber>
        <ecNumber evidence="11">5.3.3.1</ecNumber>
    </recommendedName>
    <alternativeName>
        <fullName evidence="15">Cholesterol isomerase</fullName>
    </alternativeName>
</protein>
<evidence type="ECO:0000256" key="3">
    <source>
        <dbReference type="ARBA" id="ARBA00022548"/>
    </source>
</evidence>
<dbReference type="Proteomes" id="UP000887023">
    <property type="component" value="Chromosome"/>
</dbReference>
<evidence type="ECO:0000256" key="4">
    <source>
        <dbReference type="ARBA" id="ARBA00022630"/>
    </source>
</evidence>
<dbReference type="InterPro" id="IPR006311">
    <property type="entry name" value="TAT_signal"/>
</dbReference>
<keyword evidence="10" id="KW-0413">Isomerase</keyword>
<keyword evidence="6" id="KW-0560">Oxidoreductase</keyword>
<dbReference type="EC" id="5.3.3.1" evidence="11"/>
<keyword evidence="20" id="KW-1185">Reference proteome</keyword>
<evidence type="ECO:0000256" key="10">
    <source>
        <dbReference type="ARBA" id="ARBA00023235"/>
    </source>
</evidence>
<dbReference type="Pfam" id="PF05199">
    <property type="entry name" value="GMC_oxred_C"/>
    <property type="match status" value="1"/>
</dbReference>
<evidence type="ECO:0000313" key="20">
    <source>
        <dbReference type="Proteomes" id="UP000887023"/>
    </source>
</evidence>
<feature type="domain" description="Glucose-methanol-choline oxidoreductase N-terminal" evidence="17">
    <location>
        <begin position="130"/>
        <end position="337"/>
    </location>
</feature>
<gene>
    <name evidence="19" type="ORF">KV203_14480</name>
</gene>
<dbReference type="PROSITE" id="PS51318">
    <property type="entry name" value="TAT"/>
    <property type="match status" value="1"/>
</dbReference>
<accession>A0ABX8S5F9</accession>
<organism evidence="19 20">
    <name type="scientific">Skermania pinensis</name>
    <dbReference type="NCBI Taxonomy" id="39122"/>
    <lineage>
        <taxon>Bacteria</taxon>
        <taxon>Bacillati</taxon>
        <taxon>Actinomycetota</taxon>
        <taxon>Actinomycetes</taxon>
        <taxon>Mycobacteriales</taxon>
        <taxon>Gordoniaceae</taxon>
        <taxon>Skermania</taxon>
    </lineage>
</organism>
<evidence type="ECO:0000256" key="2">
    <source>
        <dbReference type="ARBA" id="ARBA00010790"/>
    </source>
</evidence>
<dbReference type="EMBL" id="CP079105">
    <property type="protein sequence ID" value="QXQ13090.1"/>
    <property type="molecule type" value="Genomic_DNA"/>
</dbReference>
<dbReference type="Pfam" id="PF13450">
    <property type="entry name" value="NAD_binding_8"/>
    <property type="match status" value="1"/>
</dbReference>